<comment type="caution">
    <text evidence="2">The sequence shown here is derived from an EMBL/GenBank/DDBJ whole genome shotgun (WGS) entry which is preliminary data.</text>
</comment>
<evidence type="ECO:0000313" key="3">
    <source>
        <dbReference type="Proteomes" id="UP001470230"/>
    </source>
</evidence>
<gene>
    <name evidence="2" type="ORF">M9Y10_028877</name>
</gene>
<dbReference type="EMBL" id="JAPFFF010000004">
    <property type="protein sequence ID" value="KAK8891657.1"/>
    <property type="molecule type" value="Genomic_DNA"/>
</dbReference>
<keyword evidence="3" id="KW-1185">Reference proteome</keyword>
<feature type="compositionally biased region" description="Acidic residues" evidence="1">
    <location>
        <begin position="65"/>
        <end position="80"/>
    </location>
</feature>
<dbReference type="Proteomes" id="UP001470230">
    <property type="component" value="Unassembled WGS sequence"/>
</dbReference>
<feature type="region of interest" description="Disordered" evidence="1">
    <location>
        <begin position="62"/>
        <end position="82"/>
    </location>
</feature>
<evidence type="ECO:0000313" key="2">
    <source>
        <dbReference type="EMBL" id="KAK8891657.1"/>
    </source>
</evidence>
<evidence type="ECO:0000256" key="1">
    <source>
        <dbReference type="SAM" id="MobiDB-lite"/>
    </source>
</evidence>
<protein>
    <submittedName>
        <fullName evidence="2">Uncharacterized protein</fullName>
    </submittedName>
</protein>
<feature type="compositionally biased region" description="Acidic residues" evidence="1">
    <location>
        <begin position="27"/>
        <end position="43"/>
    </location>
</feature>
<reference evidence="2 3" key="1">
    <citation type="submission" date="2024-04" db="EMBL/GenBank/DDBJ databases">
        <title>Tritrichomonas musculus Genome.</title>
        <authorList>
            <person name="Alves-Ferreira E."/>
            <person name="Grigg M."/>
            <person name="Lorenzi H."/>
            <person name="Galac M."/>
        </authorList>
    </citation>
    <scope>NUCLEOTIDE SEQUENCE [LARGE SCALE GENOMIC DNA]</scope>
    <source>
        <strain evidence="2 3">EAF2021</strain>
    </source>
</reference>
<sequence>MVLNKIQKKCKSLFAKYIPIPPNSSTSDDDFECEESFDEEESSSDGVEVIEKVNDMSEVIKDANDDNEMADISSSDDEDNCPNYDDFIIEDDDNQFILGD</sequence>
<name>A0ABR2KL85_9EUKA</name>
<accession>A0ABR2KL85</accession>
<proteinExistence type="predicted"/>
<organism evidence="2 3">
    <name type="scientific">Tritrichomonas musculus</name>
    <dbReference type="NCBI Taxonomy" id="1915356"/>
    <lineage>
        <taxon>Eukaryota</taxon>
        <taxon>Metamonada</taxon>
        <taxon>Parabasalia</taxon>
        <taxon>Tritrichomonadida</taxon>
        <taxon>Tritrichomonadidae</taxon>
        <taxon>Tritrichomonas</taxon>
    </lineage>
</organism>
<feature type="region of interest" description="Disordered" evidence="1">
    <location>
        <begin position="21"/>
        <end position="46"/>
    </location>
</feature>